<dbReference type="STRING" id="9544.ENSMMUP00000075770"/>
<proteinExistence type="predicted"/>
<name>A0A5F8AD17_MACMU</name>
<protein>
    <submittedName>
        <fullName evidence="1">SYS1 golgi trafficking protein</fullName>
    </submittedName>
</protein>
<dbReference type="Ensembl" id="ENSMMUT00000096064.1">
    <property type="protein sequence ID" value="ENSMMUP00000075770.1"/>
    <property type="gene ID" value="ENSMMUG00000056860.1"/>
</dbReference>
<organism evidence="1 2">
    <name type="scientific">Macaca mulatta</name>
    <name type="common">Rhesus macaque</name>
    <dbReference type="NCBI Taxonomy" id="9544"/>
    <lineage>
        <taxon>Eukaryota</taxon>
        <taxon>Metazoa</taxon>
        <taxon>Chordata</taxon>
        <taxon>Craniata</taxon>
        <taxon>Vertebrata</taxon>
        <taxon>Euteleostomi</taxon>
        <taxon>Mammalia</taxon>
        <taxon>Eutheria</taxon>
        <taxon>Euarchontoglires</taxon>
        <taxon>Primates</taxon>
        <taxon>Haplorrhini</taxon>
        <taxon>Catarrhini</taxon>
        <taxon>Cercopithecidae</taxon>
        <taxon>Cercopithecinae</taxon>
        <taxon>Macaca</taxon>
    </lineage>
</organism>
<dbReference type="PRINTS" id="PR02045">
    <property type="entry name" value="F138DOMAIN"/>
</dbReference>
<sequence length="157" mass="17681">MPPCLANFCIYLFIYLYFFRDRALSLCPGWSRTPGLKRSTCLGLPKCWDFTGVSHQAQLVFFFFFLRQSFTPPSLPRLECSGLISAHCNLCLPGSSDSRTSASQVAGITGVHHRAWLIFLFFVETGFHRVGQAGLELLASQVITHLSLPKCWDYRPA</sequence>
<evidence type="ECO:0000313" key="1">
    <source>
        <dbReference type="Ensembl" id="ENSMMUP00000075770.1"/>
    </source>
</evidence>
<reference evidence="1" key="3">
    <citation type="submission" date="2025-08" db="UniProtKB">
        <authorList>
            <consortium name="Ensembl"/>
        </authorList>
    </citation>
    <scope>IDENTIFICATION</scope>
    <source>
        <strain evidence="1">17573</strain>
    </source>
</reference>
<keyword evidence="2" id="KW-1185">Reference proteome</keyword>
<dbReference type="Bgee" id="ENSMMUG00000056860">
    <property type="expression patterns" value="Expressed in ileum and 21 other cell types or tissues"/>
</dbReference>
<dbReference type="PANTHER" id="PTHR12138">
    <property type="entry name" value="PRIMATE-EXPANDED PROTEIN FAMILY"/>
    <property type="match status" value="1"/>
</dbReference>
<dbReference type="InParanoid" id="A0A5F8AD17"/>
<dbReference type="PANTHER" id="PTHR12138:SF152">
    <property type="entry name" value="C2H2-TYPE DOMAIN-CONTAINING PROTEIN"/>
    <property type="match status" value="1"/>
</dbReference>
<dbReference type="AlphaFoldDB" id="A0A5F8AD17"/>
<reference evidence="1" key="4">
    <citation type="submission" date="2025-09" db="UniProtKB">
        <authorList>
            <consortium name="Ensembl"/>
        </authorList>
    </citation>
    <scope>IDENTIFICATION</scope>
    <source>
        <strain evidence="1">17573</strain>
    </source>
</reference>
<dbReference type="GeneTree" id="ENSGT01150000286943"/>
<reference evidence="1" key="2">
    <citation type="submission" date="2019-01" db="EMBL/GenBank/DDBJ databases">
        <authorList>
            <person name="Graves T."/>
            <person name="Eichler E.E."/>
            <person name="Wilson R.K."/>
        </authorList>
    </citation>
    <scope>NUCLEOTIDE SEQUENCE [LARGE SCALE GENOMIC DNA]</scope>
    <source>
        <strain evidence="1">17573</strain>
    </source>
</reference>
<evidence type="ECO:0000313" key="2">
    <source>
        <dbReference type="Proteomes" id="UP000006718"/>
    </source>
</evidence>
<dbReference type="VEuPathDB" id="HostDB:ENSMMUG00000056860"/>
<accession>A0A5F8AD17</accession>
<dbReference type="Proteomes" id="UP000006718">
    <property type="component" value="Chromosome 10"/>
</dbReference>
<gene>
    <name evidence="1" type="primary">SYS1</name>
</gene>
<reference evidence="2" key="1">
    <citation type="journal article" date="2007" name="Science">
        <title>Evolutionary and biomedical insights from the rhesus macaque genome.</title>
        <authorList>
            <person name="Gibbs R.A."/>
            <person name="Rogers J."/>
            <person name="Katze M.G."/>
            <person name="Bumgarner R."/>
            <person name="Weinstock G.M."/>
            <person name="Mardis E.R."/>
            <person name="Remington K.A."/>
            <person name="Strausberg R.L."/>
            <person name="Venter J.C."/>
            <person name="Wilson R.K."/>
            <person name="Batzer M.A."/>
            <person name="Bustamante C.D."/>
            <person name="Eichler E.E."/>
            <person name="Hahn M.W."/>
            <person name="Hardison R.C."/>
            <person name="Makova K.D."/>
            <person name="Miller W."/>
            <person name="Milosavljevic A."/>
            <person name="Palermo R.E."/>
            <person name="Siepel A."/>
            <person name="Sikela J.M."/>
            <person name="Attaway T."/>
            <person name="Bell S."/>
            <person name="Bernard K.E."/>
            <person name="Buhay C.J."/>
            <person name="Chandrabose M.N."/>
            <person name="Dao M."/>
            <person name="Davis C."/>
            <person name="Delehaunty K.D."/>
            <person name="Ding Y."/>
            <person name="Dinh H.H."/>
            <person name="Dugan-Rocha S."/>
            <person name="Fulton L.A."/>
            <person name="Gabisi R.A."/>
            <person name="Garner T.T."/>
            <person name="Godfrey J."/>
            <person name="Hawes A.C."/>
            <person name="Hernandez J."/>
            <person name="Hines S."/>
            <person name="Holder M."/>
            <person name="Hume J."/>
            <person name="Jhangiani S.N."/>
            <person name="Joshi V."/>
            <person name="Khan Z.M."/>
            <person name="Kirkness E.F."/>
            <person name="Cree A."/>
            <person name="Fowler R.G."/>
            <person name="Lee S."/>
            <person name="Lewis L.R."/>
            <person name="Li Z."/>
            <person name="Liu Y.-S."/>
            <person name="Moore S.M."/>
            <person name="Muzny D."/>
            <person name="Nazareth L.V."/>
            <person name="Ngo D.N."/>
            <person name="Okwuonu G.O."/>
            <person name="Pai G."/>
            <person name="Parker D."/>
            <person name="Paul H.A."/>
            <person name="Pfannkoch C."/>
            <person name="Pohl C.S."/>
            <person name="Rogers Y.-H.C."/>
            <person name="Ruiz S.J."/>
            <person name="Sabo A."/>
            <person name="Santibanez J."/>
            <person name="Schneider B.W."/>
            <person name="Smith S.M."/>
            <person name="Sodergren E."/>
            <person name="Svatek A.F."/>
            <person name="Utterback T.R."/>
            <person name="Vattathil S."/>
            <person name="Warren W."/>
            <person name="White C.S."/>
            <person name="Chinwalla A.T."/>
            <person name="Feng Y."/>
            <person name="Halpern A.L."/>
            <person name="Hillier L.W."/>
            <person name="Huang X."/>
            <person name="Minx P."/>
            <person name="Nelson J.O."/>
            <person name="Pepin K.H."/>
            <person name="Qin X."/>
            <person name="Sutton G.G."/>
            <person name="Venter E."/>
            <person name="Walenz B.P."/>
            <person name="Wallis J.W."/>
            <person name="Worley K.C."/>
            <person name="Yang S.-P."/>
            <person name="Jones S.M."/>
            <person name="Marra M.A."/>
            <person name="Rocchi M."/>
            <person name="Schein J.E."/>
            <person name="Baertsch R."/>
            <person name="Clarke L."/>
            <person name="Csuros M."/>
            <person name="Glasscock J."/>
            <person name="Harris R.A."/>
            <person name="Havlak P."/>
            <person name="Jackson A.R."/>
            <person name="Jiang H."/>
            <person name="Liu Y."/>
            <person name="Messina D.N."/>
            <person name="Shen Y."/>
            <person name="Song H.X.-Z."/>
            <person name="Wylie T."/>
            <person name="Zhang L."/>
            <person name="Birney E."/>
            <person name="Han K."/>
            <person name="Konkel M.K."/>
            <person name="Lee J."/>
            <person name="Smit A.F.A."/>
            <person name="Ullmer B."/>
            <person name="Wang H."/>
            <person name="Xing J."/>
            <person name="Burhans R."/>
            <person name="Cheng Z."/>
            <person name="Karro J.E."/>
            <person name="Ma J."/>
            <person name="Raney B."/>
            <person name="She X."/>
            <person name="Cox M.J."/>
            <person name="Demuth J.P."/>
            <person name="Dumas L.J."/>
            <person name="Han S.-G."/>
            <person name="Hopkins J."/>
            <person name="Karimpour-Fard A."/>
            <person name="Kim Y.H."/>
            <person name="Pollack J.R."/>
            <person name="Vinar T."/>
            <person name="Addo-Quaye C."/>
            <person name="Degenhardt J."/>
            <person name="Denby A."/>
            <person name="Hubisz M.J."/>
            <person name="Indap A."/>
            <person name="Kosiol C."/>
            <person name="Lahn B.T."/>
            <person name="Lawson H.A."/>
            <person name="Marklein A."/>
            <person name="Nielsen R."/>
            <person name="Vallender E.J."/>
            <person name="Clark A.G."/>
            <person name="Ferguson B."/>
            <person name="Hernandez R.D."/>
            <person name="Hirani K."/>
            <person name="Kehrer-Sawatzki H."/>
            <person name="Kolb J."/>
            <person name="Patil S."/>
            <person name="Pu L.-L."/>
            <person name="Ren Y."/>
            <person name="Smith D.G."/>
            <person name="Wheeler D.A."/>
            <person name="Schenck I."/>
            <person name="Ball E.V."/>
            <person name="Chen R."/>
            <person name="Cooper D.N."/>
            <person name="Giardine B."/>
            <person name="Hsu F."/>
            <person name="Kent W.J."/>
            <person name="Lesk A."/>
            <person name="Nelson D.L."/>
            <person name="O'brien W.E."/>
            <person name="Pruefer K."/>
            <person name="Stenson P.D."/>
            <person name="Wallace J.C."/>
            <person name="Ke H."/>
            <person name="Liu X.-M."/>
            <person name="Wang P."/>
            <person name="Xiang A.P."/>
            <person name="Yang F."/>
            <person name="Barber G.P."/>
            <person name="Haussler D."/>
            <person name="Karolchik D."/>
            <person name="Kern A.D."/>
            <person name="Kuhn R.M."/>
            <person name="Smith K.E."/>
            <person name="Zwieg A.S."/>
        </authorList>
    </citation>
    <scope>NUCLEOTIDE SEQUENCE [LARGE SCALE GENOMIC DNA]</scope>
    <source>
        <strain evidence="2">17573</strain>
    </source>
</reference>